<dbReference type="InterPro" id="IPR036236">
    <property type="entry name" value="Znf_C2H2_sf"/>
</dbReference>
<feature type="domain" description="C2H2-type" evidence="9">
    <location>
        <begin position="325"/>
        <end position="352"/>
    </location>
</feature>
<feature type="domain" description="C2H2-type" evidence="9">
    <location>
        <begin position="914"/>
        <end position="941"/>
    </location>
</feature>
<feature type="domain" description="C2H2-type" evidence="9">
    <location>
        <begin position="998"/>
        <end position="1025"/>
    </location>
</feature>
<evidence type="ECO:0000256" key="6">
    <source>
        <dbReference type="ARBA" id="ARBA00023242"/>
    </source>
</evidence>
<feature type="domain" description="C2H2-type" evidence="9">
    <location>
        <begin position="157"/>
        <end position="184"/>
    </location>
</feature>
<dbReference type="Pfam" id="PF01352">
    <property type="entry name" value="KRAB"/>
    <property type="match status" value="2"/>
</dbReference>
<feature type="domain" description="C2H2-type" evidence="9">
    <location>
        <begin position="353"/>
        <end position="380"/>
    </location>
</feature>
<name>A0ABM4JI45_EQUPR</name>
<dbReference type="InterPro" id="IPR050331">
    <property type="entry name" value="Zinc_finger"/>
</dbReference>
<evidence type="ECO:0000256" key="4">
    <source>
        <dbReference type="ARBA" id="ARBA00022771"/>
    </source>
</evidence>
<dbReference type="Gene3D" id="3.30.160.60">
    <property type="entry name" value="Classic Zinc Finger"/>
    <property type="match status" value="17"/>
</dbReference>
<feature type="domain" description="C2H2-type" evidence="9">
    <location>
        <begin position="185"/>
        <end position="212"/>
    </location>
</feature>
<evidence type="ECO:0000256" key="1">
    <source>
        <dbReference type="ARBA" id="ARBA00004123"/>
    </source>
</evidence>
<evidence type="ECO:0000313" key="11">
    <source>
        <dbReference type="Proteomes" id="UP001652662"/>
    </source>
</evidence>
<keyword evidence="5" id="KW-0862">Zinc</keyword>
<evidence type="ECO:0000259" key="10">
    <source>
        <dbReference type="PROSITE" id="PS50805"/>
    </source>
</evidence>
<dbReference type="CDD" id="cd07765">
    <property type="entry name" value="KRAB_A-box"/>
    <property type="match status" value="2"/>
</dbReference>
<dbReference type="PANTHER" id="PTHR16515">
    <property type="entry name" value="PR DOMAIN ZINC FINGER PROTEIN"/>
    <property type="match status" value="1"/>
</dbReference>
<keyword evidence="11" id="KW-1185">Reference proteome</keyword>
<dbReference type="Proteomes" id="UP001652662">
    <property type="component" value="Chromosome 9"/>
</dbReference>
<feature type="domain" description="C2H2-type" evidence="9">
    <location>
        <begin position="858"/>
        <end position="885"/>
    </location>
</feature>
<evidence type="ECO:0000256" key="7">
    <source>
        <dbReference type="PROSITE-ProRule" id="PRU00042"/>
    </source>
</evidence>
<dbReference type="SMART" id="SM00355">
    <property type="entry name" value="ZnF_C2H2"/>
    <property type="match status" value="17"/>
</dbReference>
<accession>A0ABM4JI45</accession>
<protein>
    <submittedName>
        <fullName evidence="12">Zinc finger protein 30-like</fullName>
    </submittedName>
</protein>
<feature type="domain" description="C2H2-type" evidence="9">
    <location>
        <begin position="830"/>
        <end position="857"/>
    </location>
</feature>
<dbReference type="InterPro" id="IPR013087">
    <property type="entry name" value="Znf_C2H2_type"/>
</dbReference>
<feature type="compositionally biased region" description="Polar residues" evidence="8">
    <location>
        <begin position="540"/>
        <end position="552"/>
    </location>
</feature>
<dbReference type="RefSeq" id="XP_070415617.1">
    <property type="nucleotide sequence ID" value="XM_070559516.1"/>
</dbReference>
<feature type="domain" description="C2H2-type" evidence="9">
    <location>
        <begin position="129"/>
        <end position="156"/>
    </location>
</feature>
<feature type="domain" description="C2H2-type" evidence="9">
    <location>
        <begin position="269"/>
        <end position="296"/>
    </location>
</feature>
<evidence type="ECO:0000313" key="12">
    <source>
        <dbReference type="RefSeq" id="XP_070415617.1"/>
    </source>
</evidence>
<dbReference type="Gene3D" id="6.10.140.140">
    <property type="match status" value="2"/>
</dbReference>
<keyword evidence="3" id="KW-0677">Repeat</keyword>
<evidence type="ECO:0000256" key="2">
    <source>
        <dbReference type="ARBA" id="ARBA00022723"/>
    </source>
</evidence>
<comment type="subcellular location">
    <subcellularLocation>
        <location evidence="1">Nucleus</location>
    </subcellularLocation>
</comment>
<keyword evidence="4 7" id="KW-0863">Zinc-finger</keyword>
<feature type="compositionally biased region" description="Basic and acidic residues" evidence="8">
    <location>
        <begin position="670"/>
        <end position="679"/>
    </location>
</feature>
<dbReference type="GeneID" id="103552493"/>
<feature type="region of interest" description="Disordered" evidence="8">
    <location>
        <begin position="452"/>
        <end position="512"/>
    </location>
</feature>
<dbReference type="PANTHER" id="PTHR16515:SF57">
    <property type="entry name" value="ZINC FINGER PROTEIN 154-LIKE"/>
    <property type="match status" value="1"/>
</dbReference>
<evidence type="ECO:0000256" key="5">
    <source>
        <dbReference type="ARBA" id="ARBA00022833"/>
    </source>
</evidence>
<feature type="domain" description="C2H2-type" evidence="9">
    <location>
        <begin position="381"/>
        <end position="408"/>
    </location>
</feature>
<dbReference type="PROSITE" id="PS00028">
    <property type="entry name" value="ZINC_FINGER_C2H2_1"/>
    <property type="match status" value="17"/>
</dbReference>
<feature type="region of interest" description="Disordered" evidence="8">
    <location>
        <begin position="630"/>
        <end position="698"/>
    </location>
</feature>
<keyword evidence="2" id="KW-0479">Metal-binding</keyword>
<dbReference type="SUPFAM" id="SSF57667">
    <property type="entry name" value="beta-beta-alpha zinc fingers"/>
    <property type="match status" value="10"/>
</dbReference>
<dbReference type="InterPro" id="IPR001909">
    <property type="entry name" value="KRAB"/>
</dbReference>
<reference evidence="12" key="1">
    <citation type="submission" date="2025-08" db="UniProtKB">
        <authorList>
            <consortium name="RefSeq"/>
        </authorList>
    </citation>
    <scope>IDENTIFICATION</scope>
    <source>
        <tissue evidence="12">Blood</tissue>
    </source>
</reference>
<feature type="domain" description="C2H2-type" evidence="9">
    <location>
        <begin position="942"/>
        <end position="969"/>
    </location>
</feature>
<feature type="domain" description="C2H2-type" evidence="9">
    <location>
        <begin position="297"/>
        <end position="324"/>
    </location>
</feature>
<feature type="compositionally biased region" description="Polar residues" evidence="8">
    <location>
        <begin position="482"/>
        <end position="498"/>
    </location>
</feature>
<dbReference type="SUPFAM" id="SSF109640">
    <property type="entry name" value="KRAB domain (Kruppel-associated box)"/>
    <property type="match status" value="2"/>
</dbReference>
<dbReference type="PROSITE" id="PS50157">
    <property type="entry name" value="ZINC_FINGER_C2H2_2"/>
    <property type="match status" value="17"/>
</dbReference>
<evidence type="ECO:0000256" key="8">
    <source>
        <dbReference type="SAM" id="MobiDB-lite"/>
    </source>
</evidence>
<organism evidence="11 12">
    <name type="scientific">Equus przewalskii</name>
    <name type="common">Przewalski's horse</name>
    <name type="synonym">Equus caballus przewalskii</name>
    <dbReference type="NCBI Taxonomy" id="9798"/>
    <lineage>
        <taxon>Eukaryota</taxon>
        <taxon>Metazoa</taxon>
        <taxon>Chordata</taxon>
        <taxon>Craniata</taxon>
        <taxon>Vertebrata</taxon>
        <taxon>Euteleostomi</taxon>
        <taxon>Mammalia</taxon>
        <taxon>Eutheria</taxon>
        <taxon>Laurasiatheria</taxon>
        <taxon>Perissodactyla</taxon>
        <taxon>Equidae</taxon>
        <taxon>Equus</taxon>
    </lineage>
</organism>
<dbReference type="Pfam" id="PF00096">
    <property type="entry name" value="zf-C2H2"/>
    <property type="match status" value="17"/>
</dbReference>
<feature type="region of interest" description="Disordered" evidence="8">
    <location>
        <begin position="540"/>
        <end position="573"/>
    </location>
</feature>
<dbReference type="PROSITE" id="PS50805">
    <property type="entry name" value="KRAB"/>
    <property type="match status" value="2"/>
</dbReference>
<sequence length="1030" mass="115465">MAEEPKGLVSSCRSKTMAHGSLTFSDVAIAFSQQEWEGLDPVQKTLYQDVMMENYRNLLSLGHAISKPGVITLLEQGKEPWMVVREETRRWCPDLESRYEIISSGKMYIYTKHSSLTLQHRINNGEKPYECKECGKTFRRPTDLRVHHIIHTGEKPYECKECGKAFSRLTDLRVHQRIHTGEKPYECEECGKAFSRASNLAQHGRVHTGEKSYVCQKCGKAFSDVGTLRIHQRIHTGEKPYECKECGKAFSQASNLIQHDRIHTGEKPYECKDCGKAFSHASHLVRHERIHTGEKPYACEECGKAFRSSHQLTIHHRFHSGEKPYECKECGKAFSVYGRLTRHQSIHSGKKPFECNKCGKSFRLSSSLKVHRSIHTGEKPFECNRCGKSFRLSSMLKVHHRIHTGERLYGIYVYPNQDVKSYRAKLIFIPHDSLEKNEKILNTASVINNRNLSESSQPASSRVSQTSCTPLGPRPNGLQLPASPQNYSSKPITSSHGNQRAPCPLVSTKPASHSPCRFTLPPSATTLWHVVSSSPRILVETTNPSTGRQQMSDKGPFEVKKPKPPPSDHANAQIVFGFPSSRQKRTCHSNIPFPNPPVPPKRTRLLHQDAAGHPRPQVSRQQRGICACAAQSGPPRSLRGRLAALPRDGGDLGPASTSAGTSPLAPFRPGDGRGWRGKDAAAQSEARGTGAGPGFVDSALMAEEPKGPVSSCRSKTMAHGSLTFSDVAIAFSQQEWEGLNPVQKTLYQDVMMENYRNLLSLAGHAISKPGVITLLEQGKEPWMVVREETRRWCPDLESRYEIISSGRMYMCIKHSSLNLQHRINNGEKLYECKECGKACSRRSDLRVHQTIHTGEKPHDCKECGKAFLRLSDLKVHNRIHTGEKPYRCEECWKTFISASNLAQHVRVHTGEKSHVCKECGKAFGQASNLLHHKTIHTGEKPYECKECGKAFSVYGRLTQHQSIHSGKKPFECNKCGKSFRLSSGLKVHQSIHTGEKPFACNRCGKSFRLSSMLKAHQRIHTGERPHGIYV</sequence>
<feature type="domain" description="C2H2-type" evidence="9">
    <location>
        <begin position="970"/>
        <end position="997"/>
    </location>
</feature>
<feature type="domain" description="KRAB" evidence="10">
    <location>
        <begin position="22"/>
        <end position="93"/>
    </location>
</feature>
<feature type="domain" description="C2H2-type" evidence="9">
    <location>
        <begin position="241"/>
        <end position="268"/>
    </location>
</feature>
<feature type="domain" description="KRAB" evidence="10">
    <location>
        <begin position="722"/>
        <end position="794"/>
    </location>
</feature>
<dbReference type="InterPro" id="IPR036051">
    <property type="entry name" value="KRAB_dom_sf"/>
</dbReference>
<evidence type="ECO:0000259" key="9">
    <source>
        <dbReference type="PROSITE" id="PS50157"/>
    </source>
</evidence>
<proteinExistence type="predicted"/>
<gene>
    <name evidence="12" type="primary">LOC103552493</name>
</gene>
<dbReference type="SMART" id="SM00349">
    <property type="entry name" value="KRAB"/>
    <property type="match status" value="2"/>
</dbReference>
<evidence type="ECO:0000256" key="3">
    <source>
        <dbReference type="ARBA" id="ARBA00022737"/>
    </source>
</evidence>
<feature type="compositionally biased region" description="Polar residues" evidence="8">
    <location>
        <begin position="452"/>
        <end position="469"/>
    </location>
</feature>
<feature type="domain" description="C2H2-type" evidence="9">
    <location>
        <begin position="886"/>
        <end position="913"/>
    </location>
</feature>
<keyword evidence="6" id="KW-0539">Nucleus</keyword>
<feature type="domain" description="C2H2-type" evidence="9">
    <location>
        <begin position="213"/>
        <end position="240"/>
    </location>
</feature>